<keyword evidence="3" id="KW-1185">Reference proteome</keyword>
<evidence type="ECO:0000313" key="3">
    <source>
        <dbReference type="Proteomes" id="UP000286045"/>
    </source>
</evidence>
<dbReference type="AlphaFoldDB" id="A0A439CZG2"/>
<proteinExistence type="predicted"/>
<organism evidence="2 3">
    <name type="scientific">Xylaria grammica</name>
    <dbReference type="NCBI Taxonomy" id="363999"/>
    <lineage>
        <taxon>Eukaryota</taxon>
        <taxon>Fungi</taxon>
        <taxon>Dikarya</taxon>
        <taxon>Ascomycota</taxon>
        <taxon>Pezizomycotina</taxon>
        <taxon>Sordariomycetes</taxon>
        <taxon>Xylariomycetidae</taxon>
        <taxon>Xylariales</taxon>
        <taxon>Xylariaceae</taxon>
        <taxon>Xylaria</taxon>
    </lineage>
</organism>
<protein>
    <submittedName>
        <fullName evidence="2">Uncharacterized protein</fullName>
    </submittedName>
</protein>
<sequence length="294" mass="31126">MTATADTLGCSGKIGIKLDPEYISDVGPAWIFVGINVLILQDHGGLYERAGVTKFSLRGDANVCVAFTDAAEGEERTVVISRGVSNEIAILGGLVLHSTAKLCGRWASGTHTEATIVNSPSEASDAEPLTDGPTTEREVSLPPNVSIYAGPSSAALLRASIFTRLVTTVQDSAKLAAALGSDCATFCHQYQNVVLIFDEDLDRHHEHFRQVCLRLKDNGDLGLDYGRCIFDVGSSLHAGFQMDKLQGGAIMVVDLQDRDDDDREDDSDAEDDASLLAALGEPVGGAVASESSQA</sequence>
<reference evidence="2 3" key="1">
    <citation type="submission" date="2018-12" db="EMBL/GenBank/DDBJ databases">
        <title>Draft genome sequence of Xylaria grammica IHI A82.</title>
        <authorList>
            <person name="Buettner E."/>
            <person name="Kellner H."/>
        </authorList>
    </citation>
    <scope>NUCLEOTIDE SEQUENCE [LARGE SCALE GENOMIC DNA]</scope>
    <source>
        <strain evidence="2 3">IHI A82</strain>
    </source>
</reference>
<evidence type="ECO:0000313" key="2">
    <source>
        <dbReference type="EMBL" id="RWA07595.1"/>
    </source>
</evidence>
<dbReference type="Proteomes" id="UP000286045">
    <property type="component" value="Unassembled WGS sequence"/>
</dbReference>
<dbReference type="EMBL" id="RYZI01000249">
    <property type="protein sequence ID" value="RWA07595.1"/>
    <property type="molecule type" value="Genomic_DNA"/>
</dbReference>
<gene>
    <name evidence="2" type="ORF">EKO27_g7511</name>
</gene>
<feature type="region of interest" description="Disordered" evidence="1">
    <location>
        <begin position="115"/>
        <end position="142"/>
    </location>
</feature>
<accession>A0A439CZG2</accession>
<evidence type="ECO:0000256" key="1">
    <source>
        <dbReference type="SAM" id="MobiDB-lite"/>
    </source>
</evidence>
<name>A0A439CZG2_9PEZI</name>
<comment type="caution">
    <text evidence="2">The sequence shown here is derived from an EMBL/GenBank/DDBJ whole genome shotgun (WGS) entry which is preliminary data.</text>
</comment>